<evidence type="ECO:0000256" key="1">
    <source>
        <dbReference type="SAM" id="Phobius"/>
    </source>
</evidence>
<keyword evidence="1" id="KW-0812">Transmembrane</keyword>
<dbReference type="AlphaFoldDB" id="X0UN27"/>
<name>X0UN27_9ZZZZ</name>
<comment type="caution">
    <text evidence="2">The sequence shown here is derived from an EMBL/GenBank/DDBJ whole genome shotgun (WGS) entry which is preliminary data.</text>
</comment>
<keyword evidence="1" id="KW-0472">Membrane</keyword>
<reference evidence="2" key="1">
    <citation type="journal article" date="2014" name="Front. Microbiol.">
        <title>High frequency of phylogenetically diverse reductive dehalogenase-homologous genes in deep subseafloor sedimentary metagenomes.</title>
        <authorList>
            <person name="Kawai M."/>
            <person name="Futagami T."/>
            <person name="Toyoda A."/>
            <person name="Takaki Y."/>
            <person name="Nishi S."/>
            <person name="Hori S."/>
            <person name="Arai W."/>
            <person name="Tsubouchi T."/>
            <person name="Morono Y."/>
            <person name="Uchiyama I."/>
            <person name="Ito T."/>
            <person name="Fujiyama A."/>
            <person name="Inagaki F."/>
            <person name="Takami H."/>
        </authorList>
    </citation>
    <scope>NUCLEOTIDE SEQUENCE</scope>
    <source>
        <strain evidence="2">Expedition CK06-06</strain>
    </source>
</reference>
<keyword evidence="1" id="KW-1133">Transmembrane helix</keyword>
<evidence type="ECO:0000313" key="2">
    <source>
        <dbReference type="EMBL" id="GAG01733.1"/>
    </source>
</evidence>
<proteinExistence type="predicted"/>
<organism evidence="2">
    <name type="scientific">marine sediment metagenome</name>
    <dbReference type="NCBI Taxonomy" id="412755"/>
    <lineage>
        <taxon>unclassified sequences</taxon>
        <taxon>metagenomes</taxon>
        <taxon>ecological metagenomes</taxon>
    </lineage>
</organism>
<protein>
    <submittedName>
        <fullName evidence="2">Uncharacterized protein</fullName>
    </submittedName>
</protein>
<accession>X0UN27</accession>
<dbReference type="EMBL" id="BARS01026536">
    <property type="protein sequence ID" value="GAG01733.1"/>
    <property type="molecule type" value="Genomic_DNA"/>
</dbReference>
<feature type="transmembrane region" description="Helical" evidence="1">
    <location>
        <begin position="80"/>
        <end position="108"/>
    </location>
</feature>
<feature type="transmembrane region" description="Helical" evidence="1">
    <location>
        <begin position="51"/>
        <end position="74"/>
    </location>
</feature>
<gene>
    <name evidence="2" type="ORF">S01H1_41809</name>
</gene>
<feature type="transmembrane region" description="Helical" evidence="1">
    <location>
        <begin position="6"/>
        <end position="30"/>
    </location>
</feature>
<sequence length="114" mass="11768">MPVAAGVLSIVAGAMGLIAVAFLITFGATFGAEIAREVLKSVGFWQSGMPLTIIGLISIPLIIINAVAIIGGIYALQRKIWGLALTGAICAILPAQVFGIIAVVFIAVSKKEFE</sequence>